<dbReference type="GO" id="GO:0005737">
    <property type="term" value="C:cytoplasm"/>
    <property type="evidence" value="ECO:0007669"/>
    <property type="project" value="GOC"/>
</dbReference>
<dbReference type="Proteomes" id="UP000242525">
    <property type="component" value="Unassembled WGS sequence"/>
</dbReference>
<evidence type="ECO:0000256" key="1">
    <source>
        <dbReference type="SAM" id="MobiDB-lite"/>
    </source>
</evidence>
<accession>A0A0J9XI37</accession>
<sequence>MATILLSQFEHPENVPLLTKADLAAGVADDVYDDLFTDDHAEQIAAELEQSFLTQFDDLISQQTQFDYTALGEKLELTPSETALLDTIQHNGIISSSVLEKLWVIREGLREVETLVGLGEFDSSLTSIEQVRHRLQTFETESGWVRGEPRPRLIKALYRHIDDETDRIKQTILTAWGHAIHYEKGDKETTLSIGTNIEIDGNIIDFSTLLEAVLRLDTELRNTPPNKRIIAGELRVESFVEFVNDDLLMPILELKAELVESTPETGLVLRRLTNSTLAPGPQTFFTVIDQLTLLVKYLSTHLQQIDELYSLILKRISTRLVSTLCNSTLQSVLPDDESELEEFKKGFAGLEILESTLAGAGWKDPRELSQWIANFPSEWITHRKVIYMDKIRNYLLEQSTEHVRLHRVPYPQFGTDDNDFNPSAKNTTSKQEVPVAEAEKEADNWDNEWNEDEDGWNLDDEEDIGLSDKDPELEQQTEDWGWGEEDEEKPVTGPSNVVPNKKVETPSKTKTAIDDLVERERQNAMLCTTTEFPRIISDIVKDFVNEYKAQVPTSSSNTASLAKHVSDLLGLFRALSSLGYKSIPSKFIIHNDLTLLIDFLDNEVLEFSTKFFDTERTKLVTSCNQSLTAELIKWQERLDEILQKSNGFRDCSPEANLFVCQAAIERSINLFNELSDELTEFTSFPQRVKAIGTLFEYLCTTLIQDIEDLDSISEEKSLELAKLLKVIEQLENLFADPTNPSGSARDLALYYTPSLIKCQYLAEILQSRLAEILHLYKNYSLVDFTVQELVKLITALFAPSEHRRKAIDDIYSFA</sequence>
<feature type="domain" description="ZW10 C-terminal helical" evidence="2">
    <location>
        <begin position="688"/>
        <end position="808"/>
    </location>
</feature>
<dbReference type="STRING" id="1173061.A0A0J9XI37"/>
<dbReference type="GO" id="GO:1990423">
    <property type="term" value="C:RZZ complex"/>
    <property type="evidence" value="ECO:0007669"/>
    <property type="project" value="TreeGrafter"/>
</dbReference>
<comment type="caution">
    <text evidence="3">The sequence shown here is derived from an EMBL/GenBank/DDBJ whole genome shotgun (WGS) entry which is preliminary data.</text>
</comment>
<protein>
    <recommendedName>
        <fullName evidence="2">ZW10 C-terminal helical domain-containing protein</fullName>
    </recommendedName>
</protein>
<feature type="compositionally biased region" description="Acidic residues" evidence="1">
    <location>
        <begin position="444"/>
        <end position="465"/>
    </location>
</feature>
<organism evidence="3 4">
    <name type="scientific">Geotrichum candidum</name>
    <name type="common">Oospora lactis</name>
    <name type="synonym">Dipodascus geotrichum</name>
    <dbReference type="NCBI Taxonomy" id="1173061"/>
    <lineage>
        <taxon>Eukaryota</taxon>
        <taxon>Fungi</taxon>
        <taxon>Dikarya</taxon>
        <taxon>Ascomycota</taxon>
        <taxon>Saccharomycotina</taxon>
        <taxon>Dipodascomycetes</taxon>
        <taxon>Dipodascales</taxon>
        <taxon>Dipodascaceae</taxon>
        <taxon>Geotrichum</taxon>
    </lineage>
</organism>
<dbReference type="GO" id="GO:0006888">
    <property type="term" value="P:endoplasmic reticulum to Golgi vesicle-mediated transport"/>
    <property type="evidence" value="ECO:0007669"/>
    <property type="project" value="TreeGrafter"/>
</dbReference>
<dbReference type="OrthoDB" id="534815at2759"/>
<gene>
    <name evidence="3" type="ORF">BN980_GECA18s00252g</name>
</gene>
<dbReference type="InterPro" id="IPR046362">
    <property type="entry name" value="Zw10/DSL1_C_sf"/>
</dbReference>
<dbReference type="Gene3D" id="1.10.357.150">
    <property type="match status" value="1"/>
</dbReference>
<dbReference type="Pfam" id="PF22766">
    <property type="entry name" value="ZW10_C2"/>
    <property type="match status" value="1"/>
</dbReference>
<feature type="compositionally biased region" description="Polar residues" evidence="1">
    <location>
        <begin position="420"/>
        <end position="431"/>
    </location>
</feature>
<dbReference type="InterPro" id="IPR055148">
    <property type="entry name" value="ZW10_C_2"/>
</dbReference>
<keyword evidence="4" id="KW-1185">Reference proteome</keyword>
<evidence type="ECO:0000313" key="4">
    <source>
        <dbReference type="Proteomes" id="UP000242525"/>
    </source>
</evidence>
<dbReference type="PANTHER" id="PTHR12205:SF0">
    <property type="entry name" value="CENTROMERE_KINETOCHORE PROTEIN ZW10 HOMOLOG"/>
    <property type="match status" value="1"/>
</dbReference>
<feature type="compositionally biased region" description="Acidic residues" evidence="1">
    <location>
        <begin position="473"/>
        <end position="488"/>
    </location>
</feature>
<name>A0A0J9XI37_GEOCN</name>
<dbReference type="EMBL" id="CCBN010000018">
    <property type="protein sequence ID" value="CDO56965.1"/>
    <property type="molecule type" value="Genomic_DNA"/>
</dbReference>
<dbReference type="AlphaFoldDB" id="A0A0J9XI37"/>
<feature type="region of interest" description="Disordered" evidence="1">
    <location>
        <begin position="413"/>
        <end position="502"/>
    </location>
</feature>
<dbReference type="GO" id="GO:0007094">
    <property type="term" value="P:mitotic spindle assembly checkpoint signaling"/>
    <property type="evidence" value="ECO:0007669"/>
    <property type="project" value="TreeGrafter"/>
</dbReference>
<proteinExistence type="predicted"/>
<dbReference type="PANTHER" id="PTHR12205">
    <property type="entry name" value="CENTROMERE/KINETOCHORE PROTEIN ZW10"/>
    <property type="match status" value="1"/>
</dbReference>
<evidence type="ECO:0000313" key="3">
    <source>
        <dbReference type="EMBL" id="CDO56965.1"/>
    </source>
</evidence>
<evidence type="ECO:0000259" key="2">
    <source>
        <dbReference type="Pfam" id="PF22766"/>
    </source>
</evidence>
<reference evidence="3" key="1">
    <citation type="submission" date="2014-03" db="EMBL/GenBank/DDBJ databases">
        <authorList>
            <person name="Casaregola S."/>
        </authorList>
    </citation>
    <scope>NUCLEOTIDE SEQUENCE [LARGE SCALE GENOMIC DNA]</scope>
    <source>
        <strain evidence="3">CLIB 918</strain>
    </source>
</reference>